<comment type="similarity">
    <text evidence="1">Belongs to the type-I restriction system S methylase family.</text>
</comment>
<proteinExistence type="inferred from homology"/>
<sequence length="92" mass="10264">MTEEFERYTFGATIKTIGMDDVKSLRAAIPPLQEQSKISDQIFKRLRSIDKSIEKADAFVSLLQERRTVLISAAVTGKIDVRNFKAGDTDAA</sequence>
<dbReference type="InterPro" id="IPR044946">
    <property type="entry name" value="Restrct_endonuc_typeI_TRD_sf"/>
</dbReference>
<accession>A0A1H5VPB4</accession>
<evidence type="ECO:0000313" key="6">
    <source>
        <dbReference type="Proteomes" id="UP000236745"/>
    </source>
</evidence>
<dbReference type="GO" id="GO:0003677">
    <property type="term" value="F:DNA binding"/>
    <property type="evidence" value="ECO:0007669"/>
    <property type="project" value="UniProtKB-KW"/>
</dbReference>
<keyword evidence="6" id="KW-1185">Reference proteome</keyword>
<name>A0A1H5VPB4_9GAMM</name>
<dbReference type="GO" id="GO:0009307">
    <property type="term" value="P:DNA restriction-modification system"/>
    <property type="evidence" value="ECO:0007669"/>
    <property type="project" value="UniProtKB-KW"/>
</dbReference>
<evidence type="ECO:0000259" key="4">
    <source>
        <dbReference type="Pfam" id="PF01420"/>
    </source>
</evidence>
<dbReference type="SUPFAM" id="SSF116734">
    <property type="entry name" value="DNA methylase specificity domain"/>
    <property type="match status" value="1"/>
</dbReference>
<evidence type="ECO:0000313" key="5">
    <source>
        <dbReference type="EMBL" id="SEF88357.1"/>
    </source>
</evidence>
<reference evidence="5 6" key="1">
    <citation type="submission" date="2016-10" db="EMBL/GenBank/DDBJ databases">
        <authorList>
            <person name="de Groot N.N."/>
        </authorList>
    </citation>
    <scope>NUCLEOTIDE SEQUENCE [LARGE SCALE GENOMIC DNA]</scope>
    <source>
        <strain evidence="5 6">DSM 22012</strain>
    </source>
</reference>
<evidence type="ECO:0000256" key="2">
    <source>
        <dbReference type="ARBA" id="ARBA00022747"/>
    </source>
</evidence>
<evidence type="ECO:0000256" key="1">
    <source>
        <dbReference type="ARBA" id="ARBA00010923"/>
    </source>
</evidence>
<keyword evidence="2" id="KW-0680">Restriction system</keyword>
<gene>
    <name evidence="5" type="ORF">SAMN05444390_101777</name>
</gene>
<feature type="domain" description="Type I restriction modification DNA specificity" evidence="4">
    <location>
        <begin position="2"/>
        <end position="46"/>
    </location>
</feature>
<organism evidence="5 6">
    <name type="scientific">Marinobacterium lutimaris</name>
    <dbReference type="NCBI Taxonomy" id="568106"/>
    <lineage>
        <taxon>Bacteria</taxon>
        <taxon>Pseudomonadati</taxon>
        <taxon>Pseudomonadota</taxon>
        <taxon>Gammaproteobacteria</taxon>
        <taxon>Oceanospirillales</taxon>
        <taxon>Oceanospirillaceae</taxon>
        <taxon>Marinobacterium</taxon>
    </lineage>
</organism>
<dbReference type="Pfam" id="PF01420">
    <property type="entry name" value="Methylase_S"/>
    <property type="match status" value="1"/>
</dbReference>
<dbReference type="InterPro" id="IPR000055">
    <property type="entry name" value="Restrct_endonuc_typeI_TRD"/>
</dbReference>
<keyword evidence="3" id="KW-0238">DNA-binding</keyword>
<dbReference type="Gene3D" id="3.90.220.20">
    <property type="entry name" value="DNA methylase specificity domains"/>
    <property type="match status" value="1"/>
</dbReference>
<evidence type="ECO:0000256" key="3">
    <source>
        <dbReference type="ARBA" id="ARBA00023125"/>
    </source>
</evidence>
<dbReference type="Proteomes" id="UP000236745">
    <property type="component" value="Unassembled WGS sequence"/>
</dbReference>
<dbReference type="AlphaFoldDB" id="A0A1H5VPB4"/>
<protein>
    <submittedName>
        <fullName evidence="5">Type I restriction enzyme, S subunit</fullName>
    </submittedName>
</protein>
<dbReference type="EMBL" id="FNVQ01000001">
    <property type="protein sequence ID" value="SEF88357.1"/>
    <property type="molecule type" value="Genomic_DNA"/>
</dbReference>